<keyword evidence="2" id="KW-0677">Repeat</keyword>
<gene>
    <name evidence="5" type="ORF">Thiowin_00106</name>
</gene>
<evidence type="ECO:0000313" key="6">
    <source>
        <dbReference type="Proteomes" id="UP001432180"/>
    </source>
</evidence>
<dbReference type="EMBL" id="CP121472">
    <property type="protein sequence ID" value="WPL15223.1"/>
    <property type="molecule type" value="Genomic_DNA"/>
</dbReference>
<dbReference type="RefSeq" id="WP_328985808.1">
    <property type="nucleotide sequence ID" value="NZ_CP121472.1"/>
</dbReference>
<evidence type="ECO:0000256" key="3">
    <source>
        <dbReference type="ARBA" id="ARBA00022803"/>
    </source>
</evidence>
<dbReference type="PANTHER" id="PTHR12788">
    <property type="entry name" value="PROTEIN-TYROSINE SULFOTRANSFERASE 2"/>
    <property type="match status" value="1"/>
</dbReference>
<dbReference type="PROSITE" id="PS50005">
    <property type="entry name" value="TPR"/>
    <property type="match status" value="2"/>
</dbReference>
<evidence type="ECO:0000256" key="4">
    <source>
        <dbReference type="PROSITE-ProRule" id="PRU00339"/>
    </source>
</evidence>
<dbReference type="Gene3D" id="3.40.50.300">
    <property type="entry name" value="P-loop containing nucleotide triphosphate hydrolases"/>
    <property type="match status" value="1"/>
</dbReference>
<dbReference type="Pfam" id="PF07719">
    <property type="entry name" value="TPR_2"/>
    <property type="match status" value="1"/>
</dbReference>
<dbReference type="SUPFAM" id="SSF52540">
    <property type="entry name" value="P-loop containing nucleoside triphosphate hydrolases"/>
    <property type="match status" value="1"/>
</dbReference>
<dbReference type="GO" id="GO:0016740">
    <property type="term" value="F:transferase activity"/>
    <property type="evidence" value="ECO:0007669"/>
    <property type="project" value="UniProtKB-KW"/>
</dbReference>
<keyword evidence="3 4" id="KW-0802">TPR repeat</keyword>
<keyword evidence="1 5" id="KW-0808">Transferase</keyword>
<accession>A0ABZ0S4L7</accession>
<dbReference type="PANTHER" id="PTHR12788:SF10">
    <property type="entry name" value="PROTEIN-TYROSINE SULFOTRANSFERASE"/>
    <property type="match status" value="1"/>
</dbReference>
<feature type="repeat" description="TPR" evidence="4">
    <location>
        <begin position="176"/>
        <end position="209"/>
    </location>
</feature>
<dbReference type="Gene3D" id="1.25.40.10">
    <property type="entry name" value="Tetratricopeptide repeat domain"/>
    <property type="match status" value="1"/>
</dbReference>
<organism evidence="5 6">
    <name type="scientific">Thiorhodovibrio winogradskyi</name>
    <dbReference type="NCBI Taxonomy" id="77007"/>
    <lineage>
        <taxon>Bacteria</taxon>
        <taxon>Pseudomonadati</taxon>
        <taxon>Pseudomonadota</taxon>
        <taxon>Gammaproteobacteria</taxon>
        <taxon>Chromatiales</taxon>
        <taxon>Chromatiaceae</taxon>
        <taxon>Thiorhodovibrio</taxon>
    </lineage>
</organism>
<dbReference type="SMART" id="SM00028">
    <property type="entry name" value="TPR"/>
    <property type="match status" value="1"/>
</dbReference>
<sequence length="470" mass="53200">MSEHVAALDSLTQRPERGEQALARAVAYGQQGQSARSLAALLDAFDSGVDRQRLSALLISGALSGLDRAIAFDNSAADTRHLQYLRRSLAASSRPCARSKLTPLAAAETTTPQPSGARLKQANYLNSNGETLYNLGQFKLAAEYFQRALKLDPNNAWICQNLAEATARMPFKKGDNWEDTRFGHRLDETGKWDVAVRHYRRALKLDPATVERHRQAQRFAIEPASAEQIDNPIFIVGCGHSGTSLLLAILGNHPRIHPIPKESAIFLRTDAKIQATFRQWDADCRTQGKVRWAEKTPPHIFQIHRFLAFRPKARVILLLRDGRDVVCSLKFRQGYADLDDRLDRWIYDNLAGRPYWQHPQVNLIKYEDLVSQSESTLRSLCDFLGEDYDPAMLEYHKSEHRWYSDEIVKPEAIKTTKTTATGRSISRFLMGAGAGSRRCVRRTSCASKRPQHKRCWNSWVMSAIVTCDRR</sequence>
<dbReference type="InterPro" id="IPR026634">
    <property type="entry name" value="TPST-like"/>
</dbReference>
<dbReference type="SUPFAM" id="SSF48452">
    <property type="entry name" value="TPR-like"/>
    <property type="match status" value="1"/>
</dbReference>
<dbReference type="Proteomes" id="UP001432180">
    <property type="component" value="Chromosome"/>
</dbReference>
<dbReference type="InterPro" id="IPR027417">
    <property type="entry name" value="P-loop_NTPase"/>
</dbReference>
<proteinExistence type="predicted"/>
<evidence type="ECO:0000256" key="1">
    <source>
        <dbReference type="ARBA" id="ARBA00022679"/>
    </source>
</evidence>
<evidence type="ECO:0000313" key="5">
    <source>
        <dbReference type="EMBL" id="WPL15223.1"/>
    </source>
</evidence>
<dbReference type="InterPro" id="IPR019734">
    <property type="entry name" value="TPR_rpt"/>
</dbReference>
<dbReference type="InterPro" id="IPR011990">
    <property type="entry name" value="TPR-like_helical_dom_sf"/>
</dbReference>
<keyword evidence="6" id="KW-1185">Reference proteome</keyword>
<dbReference type="Pfam" id="PF13469">
    <property type="entry name" value="Sulfotransfer_3"/>
    <property type="match status" value="2"/>
</dbReference>
<reference evidence="5 6" key="1">
    <citation type="journal article" date="2023" name="Microorganisms">
        <title>Thiorhodovibrio frisius and Trv. litoralis spp. nov., Two Novel Members from a Clade of Fastidious Purple Sulfur Bacteria That Exhibit Unique Red-Shifted Light-Harvesting Capabilities.</title>
        <authorList>
            <person name="Methner A."/>
            <person name="Kuzyk S.B."/>
            <person name="Petersen J."/>
            <person name="Bauer S."/>
            <person name="Brinkmann H."/>
            <person name="Sichau K."/>
            <person name="Wanner G."/>
            <person name="Wolf J."/>
            <person name="Neumann-Schaal M."/>
            <person name="Henke P."/>
            <person name="Tank M."/>
            <person name="Sproer C."/>
            <person name="Bunk B."/>
            <person name="Overmann J."/>
        </authorList>
    </citation>
    <scope>NUCLEOTIDE SEQUENCE [LARGE SCALE GENOMIC DNA]</scope>
    <source>
        <strain evidence="5 6">DSM 6702</strain>
    </source>
</reference>
<dbReference type="InterPro" id="IPR013105">
    <property type="entry name" value="TPR_2"/>
</dbReference>
<evidence type="ECO:0000256" key="2">
    <source>
        <dbReference type="ARBA" id="ARBA00022737"/>
    </source>
</evidence>
<feature type="repeat" description="TPR" evidence="4">
    <location>
        <begin position="122"/>
        <end position="155"/>
    </location>
</feature>
<name>A0ABZ0S4L7_9GAMM</name>
<protein>
    <submittedName>
        <fullName evidence="5">O-linked N-acetylglucosamine transferase, SPINDLY family</fullName>
    </submittedName>
</protein>
<dbReference type="PROSITE" id="PS50293">
    <property type="entry name" value="TPR_REGION"/>
    <property type="match status" value="1"/>
</dbReference>